<keyword evidence="3" id="KW-1185">Reference proteome</keyword>
<evidence type="ECO:0000256" key="1">
    <source>
        <dbReference type="SAM" id="MobiDB-lite"/>
    </source>
</evidence>
<dbReference type="AlphaFoldDB" id="A0AAD8GC18"/>
<gene>
    <name evidence="2" type="ORF">AOXY_G6245</name>
</gene>
<protein>
    <submittedName>
        <fullName evidence="2">Uncharacterized protein</fullName>
    </submittedName>
</protein>
<reference evidence="2" key="1">
    <citation type="submission" date="2022-02" db="EMBL/GenBank/DDBJ databases">
        <title>Atlantic sturgeon de novo genome assembly.</title>
        <authorList>
            <person name="Stock M."/>
            <person name="Klopp C."/>
            <person name="Guiguen Y."/>
            <person name="Cabau C."/>
            <person name="Parinello H."/>
            <person name="Santidrian Yebra-Pimentel E."/>
            <person name="Kuhl H."/>
            <person name="Dirks R.P."/>
            <person name="Guessner J."/>
            <person name="Wuertz S."/>
            <person name="Du K."/>
            <person name="Schartl M."/>
        </authorList>
    </citation>
    <scope>NUCLEOTIDE SEQUENCE</scope>
    <source>
        <strain evidence="2">STURGEONOMICS-FGT-2020</strain>
        <tissue evidence="2">Whole blood</tissue>
    </source>
</reference>
<sequence length="114" mass="13365">MKELNKIENSLKIPDELRTDETSLGRGFRDKHVKQFTDSDSETEDEGFQCKIAKLEAKRNAMNTKSNNAKKIVQKYKEDKINTQRSATQCDECTKKDEDILRLKTEKKIRWVLK</sequence>
<dbReference type="Proteomes" id="UP001230051">
    <property type="component" value="Unassembled WGS sequence"/>
</dbReference>
<evidence type="ECO:0000313" key="2">
    <source>
        <dbReference type="EMBL" id="KAK1171426.1"/>
    </source>
</evidence>
<dbReference type="EMBL" id="JAGXEW010000005">
    <property type="protein sequence ID" value="KAK1171426.1"/>
    <property type="molecule type" value="Genomic_DNA"/>
</dbReference>
<name>A0AAD8GC18_ACIOX</name>
<feature type="compositionally biased region" description="Basic and acidic residues" evidence="1">
    <location>
        <begin position="13"/>
        <end position="22"/>
    </location>
</feature>
<accession>A0AAD8GC18</accession>
<organism evidence="2 3">
    <name type="scientific">Acipenser oxyrinchus oxyrinchus</name>
    <dbReference type="NCBI Taxonomy" id="40147"/>
    <lineage>
        <taxon>Eukaryota</taxon>
        <taxon>Metazoa</taxon>
        <taxon>Chordata</taxon>
        <taxon>Craniata</taxon>
        <taxon>Vertebrata</taxon>
        <taxon>Euteleostomi</taxon>
        <taxon>Actinopterygii</taxon>
        <taxon>Chondrostei</taxon>
        <taxon>Acipenseriformes</taxon>
        <taxon>Acipenseridae</taxon>
        <taxon>Acipenser</taxon>
    </lineage>
</organism>
<comment type="caution">
    <text evidence="2">The sequence shown here is derived from an EMBL/GenBank/DDBJ whole genome shotgun (WGS) entry which is preliminary data.</text>
</comment>
<evidence type="ECO:0000313" key="3">
    <source>
        <dbReference type="Proteomes" id="UP001230051"/>
    </source>
</evidence>
<feature type="region of interest" description="Disordered" evidence="1">
    <location>
        <begin position="1"/>
        <end position="22"/>
    </location>
</feature>
<proteinExistence type="predicted"/>